<evidence type="ECO:0000313" key="2">
    <source>
        <dbReference type="Proteomes" id="UP000234881"/>
    </source>
</evidence>
<dbReference type="EMBL" id="PKUQ01000022">
    <property type="protein sequence ID" value="PLW76794.1"/>
    <property type="molecule type" value="Genomic_DNA"/>
</dbReference>
<keyword evidence="2" id="KW-1185">Reference proteome</keyword>
<sequence length="167" mass="17992">MNYSDALLIYPTEAQAVAALAAVGIGLLLDNQGVAVRSEKDRPVFDLSGAWHHAATLDTHIVYRWAEFEAGEDGEQGMVAPQELFQPEAFMIGLSVPSECTDLISAIWGLSGTVIIKPRKANLLTHIRSFTVENINGCVGITRPWTGMVLDMPTIKLASGAIVEGEL</sequence>
<gene>
    <name evidence="1" type="ORF">C0081_12085</name>
</gene>
<protein>
    <submittedName>
        <fullName evidence="1">Uncharacterized protein</fullName>
    </submittedName>
</protein>
<dbReference type="RefSeq" id="WP_101534082.1">
    <property type="nucleotide sequence ID" value="NZ_PKUQ01000022.1"/>
</dbReference>
<comment type="caution">
    <text evidence="1">The sequence shown here is derived from an EMBL/GenBank/DDBJ whole genome shotgun (WGS) entry which is preliminary data.</text>
</comment>
<dbReference type="AlphaFoldDB" id="A0A2N5XQK8"/>
<organism evidence="1 2">
    <name type="scientific">Cohaesibacter celericrescens</name>
    <dbReference type="NCBI Taxonomy" id="2067669"/>
    <lineage>
        <taxon>Bacteria</taxon>
        <taxon>Pseudomonadati</taxon>
        <taxon>Pseudomonadota</taxon>
        <taxon>Alphaproteobacteria</taxon>
        <taxon>Hyphomicrobiales</taxon>
        <taxon>Cohaesibacteraceae</taxon>
    </lineage>
</organism>
<evidence type="ECO:0000313" key="1">
    <source>
        <dbReference type="EMBL" id="PLW76794.1"/>
    </source>
</evidence>
<proteinExistence type="predicted"/>
<name>A0A2N5XQK8_9HYPH</name>
<accession>A0A2N5XQK8</accession>
<reference evidence="1 2" key="1">
    <citation type="submission" date="2018-01" db="EMBL/GenBank/DDBJ databases">
        <title>The draft genome sequence of Cohaesibacter sp. H1304.</title>
        <authorList>
            <person name="Wang N.-N."/>
            <person name="Du Z.-J."/>
        </authorList>
    </citation>
    <scope>NUCLEOTIDE SEQUENCE [LARGE SCALE GENOMIC DNA]</scope>
    <source>
        <strain evidence="1 2">H1304</strain>
    </source>
</reference>
<dbReference type="Proteomes" id="UP000234881">
    <property type="component" value="Unassembled WGS sequence"/>
</dbReference>